<feature type="non-terminal residue" evidence="1">
    <location>
        <position position="1"/>
    </location>
</feature>
<accession>A0ABV8FML8</accession>
<evidence type="ECO:0008006" key="3">
    <source>
        <dbReference type="Google" id="ProtNLM"/>
    </source>
</evidence>
<dbReference type="InterPro" id="IPR008928">
    <property type="entry name" value="6-hairpin_glycosidase_sf"/>
</dbReference>
<reference evidence="2" key="1">
    <citation type="journal article" date="2019" name="Int. J. Syst. Evol. Microbiol.">
        <title>The Global Catalogue of Microorganisms (GCM) 10K type strain sequencing project: providing services to taxonomists for standard genome sequencing and annotation.</title>
        <authorList>
            <consortium name="The Broad Institute Genomics Platform"/>
            <consortium name="The Broad Institute Genome Sequencing Center for Infectious Disease"/>
            <person name="Wu L."/>
            <person name="Ma J."/>
        </authorList>
    </citation>
    <scope>NUCLEOTIDE SEQUENCE [LARGE SCALE GENOMIC DNA]</scope>
    <source>
        <strain evidence="2">TBRC 1826</strain>
    </source>
</reference>
<gene>
    <name evidence="1" type="ORF">ACFOVU_08685</name>
</gene>
<protein>
    <recommendedName>
        <fullName evidence="3">Amylo-alpha-1,6-glucosidase</fullName>
    </recommendedName>
</protein>
<proteinExistence type="predicted"/>
<dbReference type="Proteomes" id="UP001595847">
    <property type="component" value="Unassembled WGS sequence"/>
</dbReference>
<sequence>LADGLLAAAPAFGHRMPELFGGTDARAGAPVLAYPASCRPQAWSAAAVIALLTSALRLSADVPAGVLRVDPDPAFAHWFPLSVRDLRIGGHPLHIEVDAHGRATVETTSPLRLEGSAVRAGSPAVPA</sequence>
<evidence type="ECO:0000313" key="2">
    <source>
        <dbReference type="Proteomes" id="UP001595847"/>
    </source>
</evidence>
<evidence type="ECO:0000313" key="1">
    <source>
        <dbReference type="EMBL" id="MFC3995988.1"/>
    </source>
</evidence>
<name>A0ABV8FML8_9ACTN</name>
<keyword evidence="2" id="KW-1185">Reference proteome</keyword>
<dbReference type="EMBL" id="JBHSBH010000006">
    <property type="protein sequence ID" value="MFC3995988.1"/>
    <property type="molecule type" value="Genomic_DNA"/>
</dbReference>
<organism evidence="1 2">
    <name type="scientific">Nocardiopsis sediminis</name>
    <dbReference type="NCBI Taxonomy" id="1778267"/>
    <lineage>
        <taxon>Bacteria</taxon>
        <taxon>Bacillati</taxon>
        <taxon>Actinomycetota</taxon>
        <taxon>Actinomycetes</taxon>
        <taxon>Streptosporangiales</taxon>
        <taxon>Nocardiopsidaceae</taxon>
        <taxon>Nocardiopsis</taxon>
    </lineage>
</organism>
<dbReference type="SUPFAM" id="SSF48208">
    <property type="entry name" value="Six-hairpin glycosidases"/>
    <property type="match status" value="1"/>
</dbReference>
<comment type="caution">
    <text evidence="1">The sequence shown here is derived from an EMBL/GenBank/DDBJ whole genome shotgun (WGS) entry which is preliminary data.</text>
</comment>